<name>A0A914Z8V4_9BILA</name>
<evidence type="ECO:0000313" key="2">
    <source>
        <dbReference type="WBParaSite" id="PSU_v2.g8343.t1"/>
    </source>
</evidence>
<dbReference type="AlphaFoldDB" id="A0A914Z8V4"/>
<protein>
    <submittedName>
        <fullName evidence="2">Uncharacterized protein</fullName>
    </submittedName>
</protein>
<dbReference type="Proteomes" id="UP000887577">
    <property type="component" value="Unplaced"/>
</dbReference>
<organism evidence="1 2">
    <name type="scientific">Panagrolaimus superbus</name>
    <dbReference type="NCBI Taxonomy" id="310955"/>
    <lineage>
        <taxon>Eukaryota</taxon>
        <taxon>Metazoa</taxon>
        <taxon>Ecdysozoa</taxon>
        <taxon>Nematoda</taxon>
        <taxon>Chromadorea</taxon>
        <taxon>Rhabditida</taxon>
        <taxon>Tylenchina</taxon>
        <taxon>Panagrolaimomorpha</taxon>
        <taxon>Panagrolaimoidea</taxon>
        <taxon>Panagrolaimidae</taxon>
        <taxon>Panagrolaimus</taxon>
    </lineage>
</organism>
<accession>A0A914Z8V4</accession>
<dbReference type="WBParaSite" id="PSU_v2.g8343.t1">
    <property type="protein sequence ID" value="PSU_v2.g8343.t1"/>
    <property type="gene ID" value="PSU_v2.g8343"/>
</dbReference>
<keyword evidence="1" id="KW-1185">Reference proteome</keyword>
<proteinExistence type="predicted"/>
<reference evidence="2" key="1">
    <citation type="submission" date="2022-11" db="UniProtKB">
        <authorList>
            <consortium name="WormBaseParasite"/>
        </authorList>
    </citation>
    <scope>IDENTIFICATION</scope>
</reference>
<evidence type="ECO:0000313" key="1">
    <source>
        <dbReference type="Proteomes" id="UP000887577"/>
    </source>
</evidence>
<sequence>MAYRLTEICFGYKFYANAERRHYVMKIYQNKIRDPFSALMIKGAISLIEIPNKKYEFDLRLSTSKLSRSGQKIGYDFIVKIRNIKNTKTKGLLSEEEEEYYEKYSDAIAEICKSKNCEFDF</sequence>